<dbReference type="AlphaFoldDB" id="A0A183V9C6"/>
<feature type="signal peptide" evidence="1">
    <location>
        <begin position="1"/>
        <end position="20"/>
    </location>
</feature>
<proteinExistence type="predicted"/>
<dbReference type="GO" id="GO:0009159">
    <property type="term" value="P:deoxyribonucleoside monophosphate catabolic process"/>
    <property type="evidence" value="ECO:0007669"/>
    <property type="project" value="TreeGrafter"/>
</dbReference>
<evidence type="ECO:0000313" key="2">
    <source>
        <dbReference type="Proteomes" id="UP000050794"/>
    </source>
</evidence>
<dbReference type="WBParaSite" id="TCNE_0001734701-mRNA-1">
    <property type="protein sequence ID" value="TCNE_0001734701-mRNA-1"/>
    <property type="gene ID" value="TCNE_0001734701"/>
</dbReference>
<keyword evidence="2" id="KW-1185">Reference proteome</keyword>
<dbReference type="PANTHER" id="PTHR15364:SF0">
    <property type="entry name" value="2'-DEOXYNUCLEOSIDE 5'-PHOSPHATE N-HYDROLASE 1"/>
    <property type="match status" value="1"/>
</dbReference>
<dbReference type="Proteomes" id="UP000050794">
    <property type="component" value="Unassembled WGS sequence"/>
</dbReference>
<name>A0A183V9C6_TOXCA</name>
<dbReference type="Gene3D" id="3.40.50.450">
    <property type="match status" value="1"/>
</dbReference>
<keyword evidence="1" id="KW-0732">Signal</keyword>
<accession>A0A183V9C6</accession>
<sequence>LVILPLTAVVVAECTVPSLGVGFELGVAWKLDLPTLVLYRPNDSHVSGLSALVRGAPSVKWQVVEYKDASELDEHFVSFFEKHLPKK</sequence>
<evidence type="ECO:0000256" key="1">
    <source>
        <dbReference type="SAM" id="SignalP"/>
    </source>
</evidence>
<organism evidence="2 3">
    <name type="scientific">Toxocara canis</name>
    <name type="common">Canine roundworm</name>
    <dbReference type="NCBI Taxonomy" id="6265"/>
    <lineage>
        <taxon>Eukaryota</taxon>
        <taxon>Metazoa</taxon>
        <taxon>Ecdysozoa</taxon>
        <taxon>Nematoda</taxon>
        <taxon>Chromadorea</taxon>
        <taxon>Rhabditida</taxon>
        <taxon>Spirurina</taxon>
        <taxon>Ascaridomorpha</taxon>
        <taxon>Ascaridoidea</taxon>
        <taxon>Toxocaridae</taxon>
        <taxon>Toxocara</taxon>
    </lineage>
</organism>
<dbReference type="InterPro" id="IPR051239">
    <property type="entry name" value="2'-dNMP_N-hydrolase"/>
</dbReference>
<feature type="chain" id="PRO_5008155122" evidence="1">
    <location>
        <begin position="21"/>
        <end position="87"/>
    </location>
</feature>
<dbReference type="GO" id="GO:0070694">
    <property type="term" value="F:5-hydroxymethyl-dUMP N-hydrolase activity"/>
    <property type="evidence" value="ECO:0007669"/>
    <property type="project" value="TreeGrafter"/>
</dbReference>
<reference evidence="3" key="1">
    <citation type="submission" date="2016-06" db="UniProtKB">
        <authorList>
            <consortium name="WormBaseParasite"/>
        </authorList>
    </citation>
    <scope>IDENTIFICATION</scope>
</reference>
<dbReference type="PANTHER" id="PTHR15364">
    <property type="entry name" value="2'-DEOXYNUCLEOSIDE 5'-PHOSPHATE N-HYDROLASE 1"/>
    <property type="match status" value="1"/>
</dbReference>
<protein>
    <submittedName>
        <fullName evidence="3">Thioredoxin domain-containing protein</fullName>
    </submittedName>
</protein>
<evidence type="ECO:0000313" key="3">
    <source>
        <dbReference type="WBParaSite" id="TCNE_0001734701-mRNA-1"/>
    </source>
</evidence>